<reference evidence="1 2" key="1">
    <citation type="submission" date="2023-07" db="EMBL/GenBank/DDBJ databases">
        <title>Sorghum-associated microbial communities from plants grown in Nebraska, USA.</title>
        <authorList>
            <person name="Schachtman D."/>
        </authorList>
    </citation>
    <scope>NUCLEOTIDE SEQUENCE [LARGE SCALE GENOMIC DNA]</scope>
    <source>
        <strain evidence="1 2">BE240</strain>
    </source>
</reference>
<dbReference type="SUPFAM" id="SSF54909">
    <property type="entry name" value="Dimeric alpha+beta barrel"/>
    <property type="match status" value="1"/>
</dbReference>
<evidence type="ECO:0000313" key="1">
    <source>
        <dbReference type="EMBL" id="MDR7095791.1"/>
    </source>
</evidence>
<dbReference type="RefSeq" id="WP_310308903.1">
    <property type="nucleotide sequence ID" value="NZ_JAVDWE010000010.1"/>
</dbReference>
<dbReference type="InterPro" id="IPR009874">
    <property type="entry name" value="DUF1428"/>
</dbReference>
<accession>A0ABU1VE88</accession>
<keyword evidence="2" id="KW-1185">Reference proteome</keyword>
<gene>
    <name evidence="1" type="ORF">J2X09_003543</name>
</gene>
<proteinExistence type="predicted"/>
<dbReference type="Pfam" id="PF07237">
    <property type="entry name" value="DUF1428"/>
    <property type="match status" value="1"/>
</dbReference>
<evidence type="ECO:0000313" key="2">
    <source>
        <dbReference type="Proteomes" id="UP001265550"/>
    </source>
</evidence>
<dbReference type="Gene3D" id="3.30.70.100">
    <property type="match status" value="1"/>
</dbReference>
<dbReference type="InterPro" id="IPR011008">
    <property type="entry name" value="Dimeric_a/b-barrel"/>
</dbReference>
<comment type="caution">
    <text evidence="1">The sequence shown here is derived from an EMBL/GenBank/DDBJ whole genome shotgun (WGS) entry which is preliminary data.</text>
</comment>
<sequence length="119" mass="12893">MATISAQVVREHGATRVTKCWLDESGPDASTYHGDDVRLDAGAYSNFLKAAGAGPDDTVVMSWVEWPDKATRDAGMAKVTGDPRMRFNDMPPVFDGARLIAGSFQPMPTDQRFSESIGL</sequence>
<dbReference type="Proteomes" id="UP001265550">
    <property type="component" value="Unassembled WGS sequence"/>
</dbReference>
<organism evidence="1 2">
    <name type="scientific">Hydrogenophaga laconesensis</name>
    <dbReference type="NCBI Taxonomy" id="1805971"/>
    <lineage>
        <taxon>Bacteria</taxon>
        <taxon>Pseudomonadati</taxon>
        <taxon>Pseudomonadota</taxon>
        <taxon>Betaproteobacteria</taxon>
        <taxon>Burkholderiales</taxon>
        <taxon>Comamonadaceae</taxon>
        <taxon>Hydrogenophaga</taxon>
    </lineage>
</organism>
<name>A0ABU1VE88_9BURK</name>
<dbReference type="EMBL" id="JAVDWE010000010">
    <property type="protein sequence ID" value="MDR7095791.1"/>
    <property type="molecule type" value="Genomic_DNA"/>
</dbReference>
<protein>
    <submittedName>
        <fullName evidence="1">Uncharacterized protein YbaA (DUF1428 family)</fullName>
    </submittedName>
</protein>